<dbReference type="InterPro" id="IPR056592">
    <property type="entry name" value="Beta-prop_At3g26010-like"/>
</dbReference>
<protein>
    <recommendedName>
        <fullName evidence="1">F-box protein At3g26010-like beta-propeller domain-containing protein</fullName>
    </recommendedName>
</protein>
<dbReference type="Pfam" id="PF24750">
    <property type="entry name" value="b-prop_At3g26010-like"/>
    <property type="match status" value="1"/>
</dbReference>
<gene>
    <name evidence="2" type="ORF">TAV2_LOCUS7198</name>
</gene>
<keyword evidence="3" id="KW-1185">Reference proteome</keyword>
<organism evidence="2 3">
    <name type="scientific">Thlaspi arvense</name>
    <name type="common">Field penny-cress</name>
    <dbReference type="NCBI Taxonomy" id="13288"/>
    <lineage>
        <taxon>Eukaryota</taxon>
        <taxon>Viridiplantae</taxon>
        <taxon>Streptophyta</taxon>
        <taxon>Embryophyta</taxon>
        <taxon>Tracheophyta</taxon>
        <taxon>Spermatophyta</taxon>
        <taxon>Magnoliopsida</taxon>
        <taxon>eudicotyledons</taxon>
        <taxon>Gunneridae</taxon>
        <taxon>Pentapetalae</taxon>
        <taxon>rosids</taxon>
        <taxon>malvids</taxon>
        <taxon>Brassicales</taxon>
        <taxon>Brassicaceae</taxon>
        <taxon>Thlaspideae</taxon>
        <taxon>Thlaspi</taxon>
    </lineage>
</organism>
<evidence type="ECO:0000259" key="1">
    <source>
        <dbReference type="Pfam" id="PF24750"/>
    </source>
</evidence>
<feature type="domain" description="F-box protein At3g26010-like beta-propeller" evidence="1">
    <location>
        <begin position="2"/>
        <end position="120"/>
    </location>
</feature>
<reference evidence="2 3" key="1">
    <citation type="submission" date="2022-03" db="EMBL/GenBank/DDBJ databases">
        <authorList>
            <person name="Nunn A."/>
            <person name="Chopra R."/>
            <person name="Nunn A."/>
            <person name="Contreras Garrido A."/>
        </authorList>
    </citation>
    <scope>NUCLEOTIDE SEQUENCE [LARGE SCALE GENOMIC DNA]</scope>
</reference>
<proteinExistence type="predicted"/>
<name>A0AAU9RQU8_THLAR</name>
<dbReference type="AlphaFoldDB" id="A0AAU9RQU8"/>
<sequence length="123" mass="14375">MYMNIISQVKDDGSVDHKFSVWRLLLKVGEWELVSEMTGFDYFPLAINPFDGNTVYLWSETQECLASVSLRNGNFELHNELECSSNGQTLSSVQCNREMDTEKSRFSMFVLPRWLYRIPRPPR</sequence>
<evidence type="ECO:0000313" key="3">
    <source>
        <dbReference type="Proteomes" id="UP000836841"/>
    </source>
</evidence>
<accession>A0AAU9RQU8</accession>
<dbReference type="Proteomes" id="UP000836841">
    <property type="component" value="Chromosome 2"/>
</dbReference>
<evidence type="ECO:0000313" key="2">
    <source>
        <dbReference type="EMBL" id="CAH2045081.1"/>
    </source>
</evidence>
<dbReference type="EMBL" id="OU466858">
    <property type="protein sequence ID" value="CAH2045081.1"/>
    <property type="molecule type" value="Genomic_DNA"/>
</dbReference>